<keyword evidence="4" id="KW-1185">Reference proteome</keyword>
<dbReference type="InterPro" id="IPR011045">
    <property type="entry name" value="N2O_reductase_N"/>
</dbReference>
<dbReference type="EMBL" id="CP092365">
    <property type="protein sequence ID" value="ULN53659.1"/>
    <property type="molecule type" value="Genomic_DNA"/>
</dbReference>
<evidence type="ECO:0000256" key="1">
    <source>
        <dbReference type="ARBA" id="ARBA00022729"/>
    </source>
</evidence>
<sequence length="338" mass="34131">MMDFPPTAPSPAAPGSGTLAGSVWVSNDGGDSLSVIDAATNALTVTLRGLTNPHNIQVGLAGTAVYATDTSDRVVTVDPATYTVAAVAGTGSHPAHVIEAPNGRVYVTNAGDATVSVYHAGGLQPAKTIQLTGMPHGLRAAANGSVIVVADMHSGALDLIDPADDRRLGSIPVGPEPVQVAVSADGRHAYATVTDPPAVVKVDLVDRKVVGTVPVSARPVQLYLTPDDATVLSADEGTPEQPGNQLSVIDTDSMTVRQSITVGSGPHGVVIDDSGARAYVTNRFDDTVSVVDLAGHSLIATVPVGPGPTGVSYSTRAPAATNPAIALDVGSARTHATQ</sequence>
<protein>
    <recommendedName>
        <fullName evidence="2">YNCE-like beta-propeller domain-containing protein</fullName>
    </recommendedName>
</protein>
<dbReference type="InterPro" id="IPR011964">
    <property type="entry name" value="YVTN_b-propeller_repeat"/>
</dbReference>
<dbReference type="Proteomes" id="UP001055200">
    <property type="component" value="Chromosome"/>
</dbReference>
<reference evidence="3" key="1">
    <citation type="submission" date="2022-08" db="EMBL/GenBank/DDBJ databases">
        <title>Complete genome sequence of 14 non-tuberculosis mycobacteria type-strains.</title>
        <authorList>
            <person name="Igarashi Y."/>
            <person name="Osugi A."/>
            <person name="Mitarai S."/>
        </authorList>
    </citation>
    <scope>NUCLEOTIDE SEQUENCE</scope>
    <source>
        <strain evidence="3">DSM 45575</strain>
    </source>
</reference>
<organism evidence="3 4">
    <name type="scientific">Mycolicibacillus parakoreensis</name>
    <dbReference type="NCBI Taxonomy" id="1069221"/>
    <lineage>
        <taxon>Bacteria</taxon>
        <taxon>Bacillati</taxon>
        <taxon>Actinomycetota</taxon>
        <taxon>Actinomycetes</taxon>
        <taxon>Mycobacteriales</taxon>
        <taxon>Mycobacteriaceae</taxon>
        <taxon>Mycolicibacillus</taxon>
    </lineage>
</organism>
<evidence type="ECO:0000259" key="2">
    <source>
        <dbReference type="Pfam" id="PF21783"/>
    </source>
</evidence>
<feature type="domain" description="YNCE-like beta-propeller" evidence="2">
    <location>
        <begin position="64"/>
        <end position="222"/>
    </location>
</feature>
<dbReference type="PANTHER" id="PTHR47197">
    <property type="entry name" value="PROTEIN NIRF"/>
    <property type="match status" value="1"/>
</dbReference>
<dbReference type="NCBIfam" id="TIGR02276">
    <property type="entry name" value="beta_rpt_yvtn"/>
    <property type="match status" value="1"/>
</dbReference>
<evidence type="ECO:0000313" key="3">
    <source>
        <dbReference type="EMBL" id="ULN53659.1"/>
    </source>
</evidence>
<evidence type="ECO:0000313" key="4">
    <source>
        <dbReference type="Proteomes" id="UP001055200"/>
    </source>
</evidence>
<dbReference type="InterPro" id="IPR015943">
    <property type="entry name" value="WD40/YVTN_repeat-like_dom_sf"/>
</dbReference>
<dbReference type="SUPFAM" id="SSF50974">
    <property type="entry name" value="Nitrous oxide reductase, N-terminal domain"/>
    <property type="match status" value="1"/>
</dbReference>
<dbReference type="InterPro" id="IPR048433">
    <property type="entry name" value="YNCE-like_beta-prop"/>
</dbReference>
<proteinExistence type="predicted"/>
<dbReference type="RefSeq" id="WP_240171908.1">
    <property type="nucleotide sequence ID" value="NZ_CP092365.1"/>
</dbReference>
<dbReference type="Gene3D" id="2.130.10.10">
    <property type="entry name" value="YVTN repeat-like/Quinoprotein amine dehydrogenase"/>
    <property type="match status" value="2"/>
</dbReference>
<accession>A0ABY3U3C8</accession>
<dbReference type="Pfam" id="PF21783">
    <property type="entry name" value="YNCE"/>
    <property type="match status" value="1"/>
</dbReference>
<dbReference type="PANTHER" id="PTHR47197:SF3">
    <property type="entry name" value="DIHYDRO-HEME D1 DEHYDROGENASE"/>
    <property type="match status" value="1"/>
</dbReference>
<name>A0ABY3U3C8_9MYCO</name>
<keyword evidence="1" id="KW-0732">Signal</keyword>
<gene>
    <name evidence="3" type="ORF">MIU77_04880</name>
</gene>
<dbReference type="InterPro" id="IPR051200">
    <property type="entry name" value="Host-pathogen_enzymatic-act"/>
</dbReference>